<evidence type="ECO:0000313" key="1">
    <source>
        <dbReference type="EMBL" id="ENU23501.1"/>
    </source>
</evidence>
<dbReference type="Proteomes" id="UP000013034">
    <property type="component" value="Unassembled WGS sequence"/>
</dbReference>
<dbReference type="EMBL" id="CABWKZ010000056">
    <property type="protein sequence ID" value="VXA58271.1"/>
    <property type="molecule type" value="Genomic_DNA"/>
</dbReference>
<organism evidence="2 4">
    <name type="scientific">Acinetobacter proteolyticus</name>
    <dbReference type="NCBI Taxonomy" id="1776741"/>
    <lineage>
        <taxon>Bacteria</taxon>
        <taxon>Pseudomonadati</taxon>
        <taxon>Pseudomonadota</taxon>
        <taxon>Gammaproteobacteria</taxon>
        <taxon>Moraxellales</taxon>
        <taxon>Moraxellaceae</taxon>
        <taxon>Acinetobacter</taxon>
    </lineage>
</organism>
<dbReference type="AlphaFoldDB" id="A0A653KBA7"/>
<evidence type="ECO:0000313" key="2">
    <source>
        <dbReference type="EMBL" id="VXA58271.1"/>
    </source>
</evidence>
<keyword evidence="3" id="KW-1185">Reference proteome</keyword>
<reference evidence="2 4" key="2">
    <citation type="submission" date="2019-10" db="EMBL/GenBank/DDBJ databases">
        <authorList>
            <person name="Karimi E."/>
        </authorList>
    </citation>
    <scope>NUCLEOTIDE SEQUENCE [LARGE SCALE GENOMIC DNA]</scope>
    <source>
        <strain evidence="2">Acinetobacter sp. 8BE</strain>
    </source>
</reference>
<reference evidence="1 3" key="1">
    <citation type="submission" date="2013-02" db="EMBL/GenBank/DDBJ databases">
        <title>The Genome Sequence of Acinetobacter sp. NIPH 809.</title>
        <authorList>
            <consortium name="The Broad Institute Genome Sequencing Platform"/>
            <consortium name="The Broad Institute Genome Sequencing Center for Infectious Disease"/>
            <person name="Cerqueira G."/>
            <person name="Feldgarden M."/>
            <person name="Courvalin P."/>
            <person name="Perichon B."/>
            <person name="Grillot-Courvalin C."/>
            <person name="Clermont D."/>
            <person name="Rocha E."/>
            <person name="Yoon E.-J."/>
            <person name="Nemec A."/>
            <person name="Walker B."/>
            <person name="Young S.K."/>
            <person name="Zeng Q."/>
            <person name="Gargeya S."/>
            <person name="Fitzgerald M."/>
            <person name="Haas B."/>
            <person name="Abouelleil A."/>
            <person name="Alvarado L."/>
            <person name="Arachchi H.M."/>
            <person name="Berlin A.M."/>
            <person name="Chapman S.B."/>
            <person name="Dewar J."/>
            <person name="Goldberg J."/>
            <person name="Griggs A."/>
            <person name="Gujja S."/>
            <person name="Hansen M."/>
            <person name="Howarth C."/>
            <person name="Imamovic A."/>
            <person name="Larimer J."/>
            <person name="McCowan C."/>
            <person name="Murphy C."/>
            <person name="Neiman D."/>
            <person name="Pearson M."/>
            <person name="Priest M."/>
            <person name="Roberts A."/>
            <person name="Saif S."/>
            <person name="Shea T."/>
            <person name="Sisk P."/>
            <person name="Sykes S."/>
            <person name="Wortman J."/>
            <person name="Nusbaum C."/>
            <person name="Birren B."/>
        </authorList>
    </citation>
    <scope>NUCLEOTIDE SEQUENCE [LARGE SCALE GENOMIC DNA]</scope>
    <source>
        <strain evidence="1 3">NIPH 809</strain>
    </source>
</reference>
<dbReference type="EMBL" id="APOI01000015">
    <property type="protein sequence ID" value="ENU23501.1"/>
    <property type="molecule type" value="Genomic_DNA"/>
</dbReference>
<gene>
    <name evidence="2" type="ORF">ACI8B_60113</name>
    <name evidence="1" type="ORF">F993_01654</name>
</gene>
<sequence length="221" mass="23320">MMGGGGGGGQGNLYAAIAKAAVKGGTTYLKLKAQKQALEQQAEFADANATLADIQARDAIDSGRVAVTDYQRNVSAFKSSQINALAENGIDVTQGSAIDMLASTEMIAQSDIDTIKYNAAMQSWGHRVEQTNFLNQKNVLTAQAKSIRPRLNAELSAMNEFASTMFGGGSGGSPMQGGESMTAMPSGGGSYSNNSNFAMSLYGNNQGASWQNYNWNWMGNQ</sequence>
<accession>A0A653KBA7</accession>
<name>A0A653KBA7_9GAMM</name>
<dbReference type="Proteomes" id="UP000430404">
    <property type="component" value="Unassembled WGS sequence"/>
</dbReference>
<evidence type="ECO:0000313" key="4">
    <source>
        <dbReference type="Proteomes" id="UP000430404"/>
    </source>
</evidence>
<evidence type="ECO:0000313" key="3">
    <source>
        <dbReference type="Proteomes" id="UP000013034"/>
    </source>
</evidence>
<protein>
    <submittedName>
        <fullName evidence="2">Uncharacterized protein</fullName>
    </submittedName>
</protein>
<dbReference type="RefSeq" id="WP_004653807.1">
    <property type="nucleotide sequence ID" value="NZ_KB849179.1"/>
</dbReference>
<proteinExistence type="predicted"/>